<feature type="transmembrane region" description="Helical" evidence="6">
    <location>
        <begin position="64"/>
        <end position="83"/>
    </location>
</feature>
<keyword evidence="4 6" id="KW-0472">Membrane</keyword>
<evidence type="ECO:0000256" key="5">
    <source>
        <dbReference type="RuleBase" id="RU000477"/>
    </source>
</evidence>
<dbReference type="Pfam" id="PF00230">
    <property type="entry name" value="MIP"/>
    <property type="match status" value="1"/>
</dbReference>
<feature type="transmembrane region" description="Helical" evidence="6">
    <location>
        <begin position="181"/>
        <end position="205"/>
    </location>
</feature>
<protein>
    <submittedName>
        <fullName evidence="7">Uncharacterized protein</fullName>
    </submittedName>
</protein>
<reference evidence="7" key="1">
    <citation type="submission" date="2021-03" db="EMBL/GenBank/DDBJ databases">
        <authorList>
            <person name="Li Z."/>
            <person name="Yang C."/>
        </authorList>
    </citation>
    <scope>NUCLEOTIDE SEQUENCE</scope>
    <source>
        <strain evidence="7">Dzin_1.0</strain>
        <tissue evidence="7">Leaf</tissue>
    </source>
</reference>
<evidence type="ECO:0000256" key="3">
    <source>
        <dbReference type="ARBA" id="ARBA00022989"/>
    </source>
</evidence>
<sequence length="251" mass="27727">MSSEDCCVVEAFPETARGVVAQLISEHPINMHTFVHVLRNCLEAVGILRELANYLDAHILKAELIASAIGIVSTIIDNVPLVAATMRMYDLASFPQDYEFWQLVAFCADSRGFMLIIGFVAGVAYMGIEIDFFWYLRKVSLIRALLYIVAQFLGAICRVGLVKGFQKAYYVWYDDGANELAVGYSRGTGLIAEIIGTFVLVYTVFSATDPKRSARNSHVPVVAPLPIRFAVFMVHLATIPITGTSINPSDY</sequence>
<feature type="transmembrane region" description="Helical" evidence="6">
    <location>
        <begin position="140"/>
        <end position="161"/>
    </location>
</feature>
<feature type="transmembrane region" description="Helical" evidence="6">
    <location>
        <begin position="225"/>
        <end position="246"/>
    </location>
</feature>
<reference evidence="7" key="2">
    <citation type="journal article" date="2022" name="Hortic Res">
        <title>The genome of Dioscorea zingiberensis sheds light on the biosynthesis, origin and evolution of the medicinally important diosgenin saponins.</title>
        <authorList>
            <person name="Li Y."/>
            <person name="Tan C."/>
            <person name="Li Z."/>
            <person name="Guo J."/>
            <person name="Li S."/>
            <person name="Chen X."/>
            <person name="Wang C."/>
            <person name="Dai X."/>
            <person name="Yang H."/>
            <person name="Song W."/>
            <person name="Hou L."/>
            <person name="Xu J."/>
            <person name="Tong Z."/>
            <person name="Xu A."/>
            <person name="Yuan X."/>
            <person name="Wang W."/>
            <person name="Yang Q."/>
            <person name="Chen L."/>
            <person name="Sun Z."/>
            <person name="Wang K."/>
            <person name="Pan B."/>
            <person name="Chen J."/>
            <person name="Bao Y."/>
            <person name="Liu F."/>
            <person name="Qi X."/>
            <person name="Gang D.R."/>
            <person name="Wen J."/>
            <person name="Li J."/>
        </authorList>
    </citation>
    <scope>NUCLEOTIDE SEQUENCE</scope>
    <source>
        <strain evidence="7">Dzin_1.0</strain>
    </source>
</reference>
<evidence type="ECO:0000256" key="4">
    <source>
        <dbReference type="ARBA" id="ARBA00023136"/>
    </source>
</evidence>
<evidence type="ECO:0000313" key="7">
    <source>
        <dbReference type="EMBL" id="KAJ0969494.1"/>
    </source>
</evidence>
<name>A0A9D5CAN8_9LILI</name>
<comment type="similarity">
    <text evidence="5">Belongs to the MIP/aquaporin (TC 1.A.8) family.</text>
</comment>
<dbReference type="GO" id="GO:0016020">
    <property type="term" value="C:membrane"/>
    <property type="evidence" value="ECO:0007669"/>
    <property type="project" value="UniProtKB-SubCell"/>
</dbReference>
<organism evidence="7 8">
    <name type="scientific">Dioscorea zingiberensis</name>
    <dbReference type="NCBI Taxonomy" id="325984"/>
    <lineage>
        <taxon>Eukaryota</taxon>
        <taxon>Viridiplantae</taxon>
        <taxon>Streptophyta</taxon>
        <taxon>Embryophyta</taxon>
        <taxon>Tracheophyta</taxon>
        <taxon>Spermatophyta</taxon>
        <taxon>Magnoliopsida</taxon>
        <taxon>Liliopsida</taxon>
        <taxon>Dioscoreales</taxon>
        <taxon>Dioscoreaceae</taxon>
        <taxon>Dioscorea</taxon>
    </lineage>
</organism>
<dbReference type="AlphaFoldDB" id="A0A9D5CAN8"/>
<dbReference type="InterPro" id="IPR000425">
    <property type="entry name" value="MIP"/>
</dbReference>
<dbReference type="Gene3D" id="1.20.1080.10">
    <property type="entry name" value="Glycerol uptake facilitator protein"/>
    <property type="match status" value="1"/>
</dbReference>
<keyword evidence="2 5" id="KW-0812">Transmembrane</keyword>
<comment type="caution">
    <text evidence="7">The sequence shown here is derived from an EMBL/GenBank/DDBJ whole genome shotgun (WGS) entry which is preliminary data.</text>
</comment>
<evidence type="ECO:0000256" key="2">
    <source>
        <dbReference type="ARBA" id="ARBA00022692"/>
    </source>
</evidence>
<dbReference type="InterPro" id="IPR034294">
    <property type="entry name" value="Aquaporin_transptr"/>
</dbReference>
<dbReference type="PANTHER" id="PTHR45687">
    <property type="entry name" value="AQUAPORIN OR AQUAGLYCEROPORIN RELATED"/>
    <property type="match status" value="1"/>
</dbReference>
<comment type="subcellular location">
    <subcellularLocation>
        <location evidence="1">Membrane</location>
        <topology evidence="1">Multi-pass membrane protein</topology>
    </subcellularLocation>
</comment>
<dbReference type="OrthoDB" id="3222at2759"/>
<proteinExistence type="inferred from homology"/>
<dbReference type="EMBL" id="JAGGNH010000006">
    <property type="protein sequence ID" value="KAJ0969494.1"/>
    <property type="molecule type" value="Genomic_DNA"/>
</dbReference>
<keyword evidence="3 6" id="KW-1133">Transmembrane helix</keyword>
<evidence type="ECO:0000256" key="1">
    <source>
        <dbReference type="ARBA" id="ARBA00004141"/>
    </source>
</evidence>
<accession>A0A9D5CAN8</accession>
<dbReference type="GO" id="GO:0015267">
    <property type="term" value="F:channel activity"/>
    <property type="evidence" value="ECO:0007669"/>
    <property type="project" value="InterPro"/>
</dbReference>
<gene>
    <name evidence="7" type="ORF">J5N97_022371</name>
</gene>
<dbReference type="Proteomes" id="UP001085076">
    <property type="component" value="Miscellaneous, Linkage group lg06"/>
</dbReference>
<evidence type="ECO:0000313" key="8">
    <source>
        <dbReference type="Proteomes" id="UP001085076"/>
    </source>
</evidence>
<dbReference type="InterPro" id="IPR023271">
    <property type="entry name" value="Aquaporin-like"/>
</dbReference>
<dbReference type="SUPFAM" id="SSF81338">
    <property type="entry name" value="Aquaporin-like"/>
    <property type="match status" value="1"/>
</dbReference>
<feature type="transmembrane region" description="Helical" evidence="6">
    <location>
        <begin position="103"/>
        <end position="128"/>
    </location>
</feature>
<keyword evidence="5" id="KW-0813">Transport</keyword>
<keyword evidence="8" id="KW-1185">Reference proteome</keyword>
<evidence type="ECO:0000256" key="6">
    <source>
        <dbReference type="SAM" id="Phobius"/>
    </source>
</evidence>
<dbReference type="PRINTS" id="PR00783">
    <property type="entry name" value="MINTRINSICP"/>
</dbReference>